<dbReference type="Proteomes" id="UP000812270">
    <property type="component" value="Unassembled WGS sequence"/>
</dbReference>
<dbReference type="RefSeq" id="WP_217791044.1">
    <property type="nucleotide sequence ID" value="NZ_JAHSPG010000005.1"/>
</dbReference>
<dbReference type="EMBL" id="JAHSPG010000005">
    <property type="protein sequence ID" value="MBV4357399.1"/>
    <property type="molecule type" value="Genomic_DNA"/>
</dbReference>
<evidence type="ECO:0000313" key="3">
    <source>
        <dbReference type="Proteomes" id="UP000812270"/>
    </source>
</evidence>
<protein>
    <submittedName>
        <fullName evidence="2">Uncharacterized protein</fullName>
    </submittedName>
</protein>
<gene>
    <name evidence="2" type="ORF">KTO63_09595</name>
</gene>
<proteinExistence type="predicted"/>
<comment type="caution">
    <text evidence="2">The sequence shown here is derived from an EMBL/GenBank/DDBJ whole genome shotgun (WGS) entry which is preliminary data.</text>
</comment>
<sequence length="449" mass="51157">MKRLLFTLLFFSLSTTILFAQHDHSMHNMLPSKDTMPAMHHMNMHDHKEMAMSSAYSLSLPMNRNGSGTSWLPDNAPMYGYMLHKKEWMFMFHGNVFVRYNSQDIFKSGSRGDSKFDAPNWFMAMGQRKIGKNGLFHFSTMFSLDALTIGGYGYPLLFQTGETWKDKPLVDRQHPHDLFAELSVGYTQRINKNVDVYGYFGYPGEPALSATTFMHRPSSLSNPDAPLGHHWQDATHITFGVATLGVRYKNWKLEGSSFTGREPDENRYDFDKMKFDSWSGRLSFNPSKSWSLQASHAFIKSPEALHPDEDVHRTTASAIYAHRMGNDKLLNAAAVWGYNYVDEHHKEHSALAEVSYVAKKNTVYGKYEWVQKSAEELNLNEDEYGHDSRFPVHAITAGYARTLFTFAKTNLSLGAQTTLYVVSNDLKDLYGKTPVAGEIYLRISPGLMR</sequence>
<organism evidence="2 3">
    <name type="scientific">Pinibacter aurantiacus</name>
    <dbReference type="NCBI Taxonomy" id="2851599"/>
    <lineage>
        <taxon>Bacteria</taxon>
        <taxon>Pseudomonadati</taxon>
        <taxon>Bacteroidota</taxon>
        <taxon>Chitinophagia</taxon>
        <taxon>Chitinophagales</taxon>
        <taxon>Chitinophagaceae</taxon>
        <taxon>Pinibacter</taxon>
    </lineage>
</organism>
<evidence type="ECO:0000313" key="2">
    <source>
        <dbReference type="EMBL" id="MBV4357399.1"/>
    </source>
</evidence>
<keyword evidence="1" id="KW-0732">Signal</keyword>
<dbReference type="AlphaFoldDB" id="A0A9E2S9Y9"/>
<feature type="chain" id="PRO_5038789917" evidence="1">
    <location>
        <begin position="21"/>
        <end position="449"/>
    </location>
</feature>
<name>A0A9E2S9Y9_9BACT</name>
<feature type="signal peptide" evidence="1">
    <location>
        <begin position="1"/>
        <end position="20"/>
    </location>
</feature>
<accession>A0A9E2S9Y9</accession>
<reference evidence="2" key="1">
    <citation type="submission" date="2021-06" db="EMBL/GenBank/DDBJ databases">
        <authorList>
            <person name="Huq M.A."/>
        </authorList>
    </citation>
    <scope>NUCLEOTIDE SEQUENCE</scope>
    <source>
        <strain evidence="2">MAH-26</strain>
    </source>
</reference>
<evidence type="ECO:0000256" key="1">
    <source>
        <dbReference type="SAM" id="SignalP"/>
    </source>
</evidence>
<keyword evidence="3" id="KW-1185">Reference proteome</keyword>